<gene>
    <name evidence="3" type="primary">20342665</name>
    <name evidence="2" type="ORF">GGTG_02207</name>
</gene>
<evidence type="ECO:0000256" key="1">
    <source>
        <dbReference type="SAM" id="MobiDB-lite"/>
    </source>
</evidence>
<dbReference type="RefSeq" id="XP_009218242.1">
    <property type="nucleotide sequence ID" value="XM_009219978.1"/>
</dbReference>
<feature type="compositionally biased region" description="Low complexity" evidence="1">
    <location>
        <begin position="434"/>
        <end position="454"/>
    </location>
</feature>
<dbReference type="AlphaFoldDB" id="J3NLQ7"/>
<keyword evidence="4" id="KW-1185">Reference proteome</keyword>
<dbReference type="Proteomes" id="UP000006039">
    <property type="component" value="Unassembled WGS sequence"/>
</dbReference>
<dbReference type="STRING" id="644352.J3NLQ7"/>
<evidence type="ECO:0000313" key="3">
    <source>
        <dbReference type="EnsemblFungi" id="EJT82233"/>
    </source>
</evidence>
<sequence length="763" mass="85168">MPSDLPPSATPSSIGEPTAVGFVKTRLPQIHDAFKSLPSYYEPTLKRFILNPHPAAMPPSCQNAPLSTSPDVGQAGRVLQESQTPIASNRARRVPARQVLPALCAMRFWSEILNDAMTQFTEQNPDAPKRISKEPEHGIRGAASWDDIYAKLQRARERFDGEHSQGRKGAKKAYRYVISSSDAIRRGVQAIPDMEYLSPVKAGMEILLDAAKTATEVRTKVAVSFQEKDLTESFGKIELFLATFPGDENIRTASVDLIACTLKAVELAISYYMSRTFERFRRSLPLVGDGSGFEEGLITTINEITVKCLKIKENALESHIHETKEAMELILSGIESVDAMSNAIYEMMIDREDRLMEKVEKLANIVLDLFNQGEKTKEAARAEEIRMWQAMTERFAKRFESPDFGIRFIAALPPPQQQQQLPWHPPQGQPPWSQPTQQPAWQVQPPDPAQQQYANPYPYQYQQQSLWMAAPPPPPGYYHPPPPPLEPILCISQLLWTLGISSPDADDLASVLGSEESVSLRYRSRAKGIMLTGEFRAWATSETSCALLVLGDVTRDTTGPSAALSFFSASMMRSLRGQDRYLSLVFFCRRHLEAGDPHRGPGAMLRAFVAQLLLQLKQMQNGMEPIIDALRDGPFTQRDLEVGLNDPGLDCLRRWNTDKLCELFNWLVRRVVPPHKTLICVGDGIEAYEASQHMENLHKVAGCLLGLTRASGDRPTVKFMATSPEGTATLEGVFRGHGSAIVEMETLDSRGEDDDMLEFEDRL</sequence>
<dbReference type="eggNOG" id="ENOG502SHRF">
    <property type="taxonomic scope" value="Eukaryota"/>
</dbReference>
<reference evidence="4" key="1">
    <citation type="submission" date="2010-07" db="EMBL/GenBank/DDBJ databases">
        <title>The genome sequence of Gaeumannomyces graminis var. tritici strain R3-111a-1.</title>
        <authorList>
            <consortium name="The Broad Institute Genome Sequencing Platform"/>
            <person name="Ma L.-J."/>
            <person name="Dead R."/>
            <person name="Young S."/>
            <person name="Zeng Q."/>
            <person name="Koehrsen M."/>
            <person name="Alvarado L."/>
            <person name="Berlin A."/>
            <person name="Chapman S.B."/>
            <person name="Chen Z."/>
            <person name="Freedman E."/>
            <person name="Gellesch M."/>
            <person name="Goldberg J."/>
            <person name="Griggs A."/>
            <person name="Gujja S."/>
            <person name="Heilman E.R."/>
            <person name="Heiman D."/>
            <person name="Hepburn T."/>
            <person name="Howarth C."/>
            <person name="Jen D."/>
            <person name="Larson L."/>
            <person name="Mehta T."/>
            <person name="Neiman D."/>
            <person name="Pearson M."/>
            <person name="Roberts A."/>
            <person name="Saif S."/>
            <person name="Shea T."/>
            <person name="Shenoy N."/>
            <person name="Sisk P."/>
            <person name="Stolte C."/>
            <person name="Sykes S."/>
            <person name="Walk T."/>
            <person name="White J."/>
            <person name="Yandava C."/>
            <person name="Haas B."/>
            <person name="Nusbaum C."/>
            <person name="Birren B."/>
        </authorList>
    </citation>
    <scope>NUCLEOTIDE SEQUENCE [LARGE SCALE GENOMIC DNA]</scope>
    <source>
        <strain evidence="4">R3-111a-1</strain>
    </source>
</reference>
<reference evidence="3" key="5">
    <citation type="submission" date="2018-04" db="UniProtKB">
        <authorList>
            <consortium name="EnsemblFungi"/>
        </authorList>
    </citation>
    <scope>IDENTIFICATION</scope>
    <source>
        <strain evidence="3">R3-111a-1</strain>
    </source>
</reference>
<dbReference type="PANTHER" id="PTHR40619">
    <property type="entry name" value="FUNGAL STAND N-TERMINAL GOODBYE DOMAIN-CONTAINING PROTEIN"/>
    <property type="match status" value="1"/>
</dbReference>
<reference evidence="2" key="2">
    <citation type="submission" date="2010-07" db="EMBL/GenBank/DDBJ databases">
        <authorList>
            <consortium name="The Broad Institute Genome Sequencing Platform"/>
            <consortium name="Broad Institute Genome Sequencing Center for Infectious Disease"/>
            <person name="Ma L.-J."/>
            <person name="Dead R."/>
            <person name="Young S."/>
            <person name="Zeng Q."/>
            <person name="Koehrsen M."/>
            <person name="Alvarado L."/>
            <person name="Berlin A."/>
            <person name="Chapman S.B."/>
            <person name="Chen Z."/>
            <person name="Freedman E."/>
            <person name="Gellesch M."/>
            <person name="Goldberg J."/>
            <person name="Griggs A."/>
            <person name="Gujja S."/>
            <person name="Heilman E.R."/>
            <person name="Heiman D."/>
            <person name="Hepburn T."/>
            <person name="Howarth C."/>
            <person name="Jen D."/>
            <person name="Larson L."/>
            <person name="Mehta T."/>
            <person name="Neiman D."/>
            <person name="Pearson M."/>
            <person name="Roberts A."/>
            <person name="Saif S."/>
            <person name="Shea T."/>
            <person name="Shenoy N."/>
            <person name="Sisk P."/>
            <person name="Stolte C."/>
            <person name="Sykes S."/>
            <person name="Walk T."/>
            <person name="White J."/>
            <person name="Yandava C."/>
            <person name="Haas B."/>
            <person name="Nusbaum C."/>
            <person name="Birren B."/>
        </authorList>
    </citation>
    <scope>NUCLEOTIDE SEQUENCE</scope>
    <source>
        <strain evidence="2">R3-111a-1</strain>
    </source>
</reference>
<dbReference type="GeneID" id="20342665"/>
<dbReference type="HOGENOM" id="CLU_016969_0_0_1"/>
<name>J3NLQ7_GAET3</name>
<dbReference type="EnsemblFungi" id="EJT82233">
    <property type="protein sequence ID" value="EJT82233"/>
    <property type="gene ID" value="GGTG_02207"/>
</dbReference>
<feature type="region of interest" description="Disordered" evidence="1">
    <location>
        <begin position="416"/>
        <end position="454"/>
    </location>
</feature>
<dbReference type="EMBL" id="GL385395">
    <property type="protein sequence ID" value="EJT82233.1"/>
    <property type="molecule type" value="Genomic_DNA"/>
</dbReference>
<reference evidence="2" key="3">
    <citation type="submission" date="2010-09" db="EMBL/GenBank/DDBJ databases">
        <title>Annotation of Gaeumannomyces graminis var. tritici R3-111a-1.</title>
        <authorList>
            <consortium name="The Broad Institute Genome Sequencing Platform"/>
            <person name="Ma L.-J."/>
            <person name="Dead R."/>
            <person name="Young S.K."/>
            <person name="Zeng Q."/>
            <person name="Gargeya S."/>
            <person name="Fitzgerald M."/>
            <person name="Haas B."/>
            <person name="Abouelleil A."/>
            <person name="Alvarado L."/>
            <person name="Arachchi H.M."/>
            <person name="Berlin A."/>
            <person name="Brown A."/>
            <person name="Chapman S.B."/>
            <person name="Chen Z."/>
            <person name="Dunbar C."/>
            <person name="Freedman E."/>
            <person name="Gearin G."/>
            <person name="Gellesch M."/>
            <person name="Goldberg J."/>
            <person name="Griggs A."/>
            <person name="Gujja S."/>
            <person name="Heiman D."/>
            <person name="Howarth C."/>
            <person name="Larson L."/>
            <person name="Lui A."/>
            <person name="MacDonald P.J.P."/>
            <person name="Mehta T."/>
            <person name="Montmayeur A."/>
            <person name="Murphy C."/>
            <person name="Neiman D."/>
            <person name="Pearson M."/>
            <person name="Priest M."/>
            <person name="Roberts A."/>
            <person name="Saif S."/>
            <person name="Shea T."/>
            <person name="Shenoy N."/>
            <person name="Sisk P."/>
            <person name="Stolte C."/>
            <person name="Sykes S."/>
            <person name="Yandava C."/>
            <person name="Wortman J."/>
            <person name="Nusbaum C."/>
            <person name="Birren B."/>
        </authorList>
    </citation>
    <scope>NUCLEOTIDE SEQUENCE</scope>
    <source>
        <strain evidence="2">R3-111a-1</strain>
    </source>
</reference>
<dbReference type="SUPFAM" id="SSF81995">
    <property type="entry name" value="beta-sandwich domain of Sec23/24"/>
    <property type="match status" value="1"/>
</dbReference>
<dbReference type="PANTHER" id="PTHR40619:SF3">
    <property type="entry name" value="FUNGAL STAND N-TERMINAL GOODBYE DOMAIN-CONTAINING PROTEIN"/>
    <property type="match status" value="1"/>
</dbReference>
<protein>
    <submittedName>
        <fullName evidence="2 3">Uncharacterized protein</fullName>
    </submittedName>
</protein>
<dbReference type="VEuPathDB" id="FungiDB:GGTG_02207"/>
<accession>J3NLQ7</accession>
<reference evidence="3" key="4">
    <citation type="journal article" date="2015" name="G3 (Bethesda)">
        <title>Genome sequences of three phytopathogenic species of the Magnaporthaceae family of fungi.</title>
        <authorList>
            <person name="Okagaki L.H."/>
            <person name="Nunes C.C."/>
            <person name="Sailsbery J."/>
            <person name="Clay B."/>
            <person name="Brown D."/>
            <person name="John T."/>
            <person name="Oh Y."/>
            <person name="Young N."/>
            <person name="Fitzgerald M."/>
            <person name="Haas B.J."/>
            <person name="Zeng Q."/>
            <person name="Young S."/>
            <person name="Adiconis X."/>
            <person name="Fan L."/>
            <person name="Levin J.Z."/>
            <person name="Mitchell T.K."/>
            <person name="Okubara P.A."/>
            <person name="Farman M.L."/>
            <person name="Kohn L.M."/>
            <person name="Birren B."/>
            <person name="Ma L.-J."/>
            <person name="Dean R.A."/>
        </authorList>
    </citation>
    <scope>NUCLEOTIDE SEQUENCE</scope>
    <source>
        <strain evidence="3">R3-111a-1</strain>
    </source>
</reference>
<evidence type="ECO:0000313" key="2">
    <source>
        <dbReference type="EMBL" id="EJT82233.1"/>
    </source>
</evidence>
<organism evidence="2">
    <name type="scientific">Gaeumannomyces tritici (strain R3-111a-1)</name>
    <name type="common">Wheat and barley take-all root rot fungus</name>
    <name type="synonym">Gaeumannomyces graminis var. tritici</name>
    <dbReference type="NCBI Taxonomy" id="644352"/>
    <lineage>
        <taxon>Eukaryota</taxon>
        <taxon>Fungi</taxon>
        <taxon>Dikarya</taxon>
        <taxon>Ascomycota</taxon>
        <taxon>Pezizomycotina</taxon>
        <taxon>Sordariomycetes</taxon>
        <taxon>Sordariomycetidae</taxon>
        <taxon>Magnaporthales</taxon>
        <taxon>Magnaporthaceae</taxon>
        <taxon>Gaeumannomyces</taxon>
    </lineage>
</organism>
<feature type="compositionally biased region" description="Pro residues" evidence="1">
    <location>
        <begin position="423"/>
        <end position="433"/>
    </location>
</feature>
<proteinExistence type="predicted"/>
<dbReference type="OrthoDB" id="5419927at2759"/>
<evidence type="ECO:0000313" key="4">
    <source>
        <dbReference type="Proteomes" id="UP000006039"/>
    </source>
</evidence>